<dbReference type="OrthoDB" id="5243766at2"/>
<dbReference type="Pfam" id="PF04545">
    <property type="entry name" value="Sigma70_r4"/>
    <property type="match status" value="1"/>
</dbReference>
<dbReference type="RefSeq" id="WP_141714789.1">
    <property type="nucleotide sequence ID" value="NZ_FMCX01000004.1"/>
</dbReference>
<evidence type="ECO:0000313" key="2">
    <source>
        <dbReference type="EMBL" id="SCF25186.1"/>
    </source>
</evidence>
<dbReference type="STRING" id="262898.GA0070564_104476"/>
<dbReference type="GO" id="GO:0006352">
    <property type="term" value="P:DNA-templated transcription initiation"/>
    <property type="evidence" value="ECO:0007669"/>
    <property type="project" value="InterPro"/>
</dbReference>
<dbReference type="EMBL" id="FMCX01000004">
    <property type="protein sequence ID" value="SCF25186.1"/>
    <property type="molecule type" value="Genomic_DNA"/>
</dbReference>
<dbReference type="Proteomes" id="UP000199504">
    <property type="component" value="Unassembled WGS sequence"/>
</dbReference>
<dbReference type="Gene3D" id="1.10.10.60">
    <property type="entry name" value="Homeodomain-like"/>
    <property type="match status" value="1"/>
</dbReference>
<sequence>MKAYGCGVARVPGGRQSRCHQPVRGVGTDGHLRRDTHSRFLPCDTAPGYTGRGEPYDDPAQVAASNIHRLPSLDGSRTGVHGSERLALGGDLTQAQIATRVGLSQMHVSRLLKWSLAQLKAGMVR</sequence>
<proteinExistence type="predicted"/>
<accession>A0A1C4YX35</accession>
<evidence type="ECO:0000313" key="3">
    <source>
        <dbReference type="Proteomes" id="UP000199504"/>
    </source>
</evidence>
<dbReference type="AlphaFoldDB" id="A0A1C4YX35"/>
<dbReference type="InterPro" id="IPR007630">
    <property type="entry name" value="RNA_pol_sigma70_r4"/>
</dbReference>
<evidence type="ECO:0000259" key="1">
    <source>
        <dbReference type="Pfam" id="PF04545"/>
    </source>
</evidence>
<dbReference type="GO" id="GO:0003700">
    <property type="term" value="F:DNA-binding transcription factor activity"/>
    <property type="evidence" value="ECO:0007669"/>
    <property type="project" value="InterPro"/>
</dbReference>
<keyword evidence="3" id="KW-1185">Reference proteome</keyword>
<reference evidence="3" key="1">
    <citation type="submission" date="2016-06" db="EMBL/GenBank/DDBJ databases">
        <authorList>
            <person name="Varghese N."/>
            <person name="Submissions Spin"/>
        </authorList>
    </citation>
    <scope>NUCLEOTIDE SEQUENCE [LARGE SCALE GENOMIC DNA]</scope>
    <source>
        <strain evidence="3">DSM 44830</strain>
    </source>
</reference>
<name>A0A1C4YX35_9ACTN</name>
<feature type="domain" description="RNA polymerase sigma-70 region 4" evidence="1">
    <location>
        <begin position="89"/>
        <end position="120"/>
    </location>
</feature>
<organism evidence="2 3">
    <name type="scientific">Micromonospora mirobrigensis</name>
    <dbReference type="NCBI Taxonomy" id="262898"/>
    <lineage>
        <taxon>Bacteria</taxon>
        <taxon>Bacillati</taxon>
        <taxon>Actinomycetota</taxon>
        <taxon>Actinomycetes</taxon>
        <taxon>Micromonosporales</taxon>
        <taxon>Micromonosporaceae</taxon>
        <taxon>Micromonospora</taxon>
    </lineage>
</organism>
<gene>
    <name evidence="2" type="ORF">GA0070564_104476</name>
</gene>
<protein>
    <submittedName>
        <fullName evidence="2">Sigma-70, region 4</fullName>
    </submittedName>
</protein>